<proteinExistence type="predicted"/>
<keyword evidence="1" id="KW-0812">Transmembrane</keyword>
<name>A0A9J7BRU2_9BACT</name>
<feature type="transmembrane region" description="Helical" evidence="1">
    <location>
        <begin position="197"/>
        <end position="219"/>
    </location>
</feature>
<gene>
    <name evidence="2" type="ORF">MOP44_24775</name>
</gene>
<feature type="transmembrane region" description="Helical" evidence="1">
    <location>
        <begin position="78"/>
        <end position="99"/>
    </location>
</feature>
<keyword evidence="1" id="KW-1133">Transmembrane helix</keyword>
<evidence type="ECO:0000313" key="2">
    <source>
        <dbReference type="EMBL" id="UWZ83765.1"/>
    </source>
</evidence>
<accession>A0A9J7BRU2</accession>
<keyword evidence="1" id="KW-0472">Membrane</keyword>
<sequence>MRKLIAALLHRLGEHMPLQFRVLHRQFLLRVIDLEALSIEADIPRFLGQFVGVLMMLSFLHAFAVYVAIAQYPLALEHYLISTMMLVAGLITVVSWDAIFPDRRDAMVLGPLPVRPHMILGAKVCACASLLAIALLALNTAPGFVAALILGQIHDSIFGFPQVLAAYSITMVAATLFLYCAVLAMQGLMALLLPRRLFLRISAALQLGCFGLFISVYFLEPSFTTPALLTDARNHATLAALPQYWFLAVFNQINGTLPRELFWLAWRSWIGLALVIFGAAVSLVLCYMRTMRKTVEAPDLLPGTGGLHWTPRFGGLRTTIAIFSLRSLIRSRHHRVVFAFFMAIIAAIGVTCLRREIFAPAPEAIHKDFLISTLMMMSLSVLGLRAVFALPISLNANWMLRTTQLRPTRRYIAATRTTLLAGSVIPMLCVAAALALNYRSALQVVGHLAMLALFGILFVELALIKFDKVPFTCSYLPGKANVQIIFWGAVFVWIILGVLAGTFEMRALHDGTRFAEMAAVLVGLIAAVGGYNRVHAASAELYFEEVEPEIVTKLGLMHIPSRASELSAK</sequence>
<dbReference type="KEGG" id="orp:MOP44_24775"/>
<feature type="transmembrane region" description="Helical" evidence="1">
    <location>
        <begin position="484"/>
        <end position="502"/>
    </location>
</feature>
<feature type="transmembrane region" description="Helical" evidence="1">
    <location>
        <begin position="120"/>
        <end position="153"/>
    </location>
</feature>
<protein>
    <submittedName>
        <fullName evidence="2">Uncharacterized protein</fullName>
    </submittedName>
</protein>
<keyword evidence="3" id="KW-1185">Reference proteome</keyword>
<reference evidence="2" key="1">
    <citation type="submission" date="2021-04" db="EMBL/GenBank/DDBJ databases">
        <title>Phylogenetic analysis of Acidobacteriaceae.</title>
        <authorList>
            <person name="Qiu L."/>
            <person name="Zhang Q."/>
        </authorList>
    </citation>
    <scope>NUCLEOTIDE SEQUENCE</scope>
    <source>
        <strain evidence="2">DSM 25168</strain>
    </source>
</reference>
<organism evidence="2 3">
    <name type="scientific">Occallatibacter riparius</name>
    <dbReference type="NCBI Taxonomy" id="1002689"/>
    <lineage>
        <taxon>Bacteria</taxon>
        <taxon>Pseudomonadati</taxon>
        <taxon>Acidobacteriota</taxon>
        <taxon>Terriglobia</taxon>
        <taxon>Terriglobales</taxon>
        <taxon>Acidobacteriaceae</taxon>
        <taxon>Occallatibacter</taxon>
    </lineage>
</organism>
<evidence type="ECO:0000313" key="3">
    <source>
        <dbReference type="Proteomes" id="UP001059380"/>
    </source>
</evidence>
<feature type="transmembrane region" description="Helical" evidence="1">
    <location>
        <begin position="50"/>
        <end position="72"/>
    </location>
</feature>
<dbReference type="Proteomes" id="UP001059380">
    <property type="component" value="Chromosome"/>
</dbReference>
<feature type="transmembrane region" description="Helical" evidence="1">
    <location>
        <begin position="514"/>
        <end position="531"/>
    </location>
</feature>
<dbReference type="EMBL" id="CP093313">
    <property type="protein sequence ID" value="UWZ83765.1"/>
    <property type="molecule type" value="Genomic_DNA"/>
</dbReference>
<evidence type="ECO:0000256" key="1">
    <source>
        <dbReference type="SAM" id="Phobius"/>
    </source>
</evidence>
<dbReference type="RefSeq" id="WP_260793172.1">
    <property type="nucleotide sequence ID" value="NZ_CP093313.1"/>
</dbReference>
<feature type="transmembrane region" description="Helical" evidence="1">
    <location>
        <begin position="444"/>
        <end position="463"/>
    </location>
</feature>
<feature type="transmembrane region" description="Helical" evidence="1">
    <location>
        <begin position="266"/>
        <end position="288"/>
    </location>
</feature>
<feature type="transmembrane region" description="Helical" evidence="1">
    <location>
        <begin position="336"/>
        <end position="357"/>
    </location>
</feature>
<feature type="transmembrane region" description="Helical" evidence="1">
    <location>
        <begin position="165"/>
        <end position="185"/>
    </location>
</feature>
<dbReference type="AlphaFoldDB" id="A0A9J7BRU2"/>
<feature type="transmembrane region" description="Helical" evidence="1">
    <location>
        <begin position="369"/>
        <end position="396"/>
    </location>
</feature>
<feature type="transmembrane region" description="Helical" evidence="1">
    <location>
        <begin position="417"/>
        <end position="438"/>
    </location>
</feature>